<dbReference type="Gene3D" id="3.30.1490.20">
    <property type="entry name" value="ATP-grasp fold, A domain"/>
    <property type="match status" value="1"/>
</dbReference>
<evidence type="ECO:0000313" key="7">
    <source>
        <dbReference type="Proteomes" id="UP000184172"/>
    </source>
</evidence>
<evidence type="ECO:0000259" key="5">
    <source>
        <dbReference type="PROSITE" id="PS50975"/>
    </source>
</evidence>
<dbReference type="GO" id="GO:0005524">
    <property type="term" value="F:ATP binding"/>
    <property type="evidence" value="ECO:0007669"/>
    <property type="project" value="UniProtKB-UniRule"/>
</dbReference>
<sequence>MKRILILGTNATQSDIINYLNETGWETHVCGYKKEGPGCDIADHFHLVDTIDIEAVKKLAQDIKADVVYSVSSDSAITSATKVSELLGMPHLLDGKMIDLFNNKHEFRDFLNKNEIGFTKYTKVNKEHKNSVDWDIFPCVVKPTNSQGQRGVQLVNDKESLLGALELAFESSKEGEAIIEEYLDGAEFSSNIIVQDGKIILNEFSDRIVFGTEHFGLPKGHRIPITYINEEQLAIAKSNVEKIIKTLNIQNAVLYIQMKLKEDQPRVIEIAPRLDGCHIWRLIKQVRGVDLRELAIKCLLGEKIDMSNYKSIVDKHGVLEFYHLPTTEKFDMTKLKLIPDVSFAEYRYTDGECIVPINGRLEVVGYCIYDEN</sequence>
<feature type="domain" description="ATP-grasp" evidence="5">
    <location>
        <begin position="108"/>
        <end position="300"/>
    </location>
</feature>
<dbReference type="Proteomes" id="UP000184172">
    <property type="component" value="Unassembled WGS sequence"/>
</dbReference>
<dbReference type="GO" id="GO:0046872">
    <property type="term" value="F:metal ion binding"/>
    <property type="evidence" value="ECO:0007669"/>
    <property type="project" value="InterPro"/>
</dbReference>
<keyword evidence="3 4" id="KW-0067">ATP-binding</keyword>
<name>A0A1M6FNY3_9FLAO</name>
<dbReference type="InterPro" id="IPR013815">
    <property type="entry name" value="ATP_grasp_subdomain_1"/>
</dbReference>
<protein>
    <submittedName>
        <fullName evidence="6">Biotin carboxylase</fullName>
    </submittedName>
</protein>
<dbReference type="Gene3D" id="3.30.470.20">
    <property type="entry name" value="ATP-grasp fold, B domain"/>
    <property type="match status" value="1"/>
</dbReference>
<evidence type="ECO:0000313" key="6">
    <source>
        <dbReference type="EMBL" id="SHI99386.1"/>
    </source>
</evidence>
<dbReference type="PANTHER" id="PTHR43585:SF2">
    <property type="entry name" value="ATP-GRASP ENZYME FSQD"/>
    <property type="match status" value="1"/>
</dbReference>
<dbReference type="GO" id="GO:0016874">
    <property type="term" value="F:ligase activity"/>
    <property type="evidence" value="ECO:0007669"/>
    <property type="project" value="UniProtKB-KW"/>
</dbReference>
<keyword evidence="7" id="KW-1185">Reference proteome</keyword>
<keyword evidence="2 4" id="KW-0547">Nucleotide-binding</keyword>
<keyword evidence="1" id="KW-0436">Ligase</keyword>
<evidence type="ECO:0000256" key="1">
    <source>
        <dbReference type="ARBA" id="ARBA00022598"/>
    </source>
</evidence>
<dbReference type="EMBL" id="FQYV01000008">
    <property type="protein sequence ID" value="SHI99386.1"/>
    <property type="molecule type" value="Genomic_DNA"/>
</dbReference>
<organism evidence="6 7">
    <name type="scientific">Aequorivita viscosa</name>
    <dbReference type="NCBI Taxonomy" id="797419"/>
    <lineage>
        <taxon>Bacteria</taxon>
        <taxon>Pseudomonadati</taxon>
        <taxon>Bacteroidota</taxon>
        <taxon>Flavobacteriia</taxon>
        <taxon>Flavobacteriales</taxon>
        <taxon>Flavobacteriaceae</taxon>
        <taxon>Aequorivita</taxon>
    </lineage>
</organism>
<dbReference type="PANTHER" id="PTHR43585">
    <property type="entry name" value="FUMIPYRROLE BIOSYNTHESIS PROTEIN C"/>
    <property type="match status" value="1"/>
</dbReference>
<dbReference type="Pfam" id="PF13535">
    <property type="entry name" value="ATP-grasp_4"/>
    <property type="match status" value="1"/>
</dbReference>
<proteinExistence type="predicted"/>
<dbReference type="STRING" id="797419.SAMN05216556_109104"/>
<gene>
    <name evidence="6" type="ORF">SAMN04487908_10812</name>
</gene>
<dbReference type="InterPro" id="IPR016185">
    <property type="entry name" value="PreATP-grasp_dom_sf"/>
</dbReference>
<dbReference type="RefSeq" id="WP_073216903.1">
    <property type="nucleotide sequence ID" value="NZ_FNNS01000009.1"/>
</dbReference>
<evidence type="ECO:0000256" key="2">
    <source>
        <dbReference type="ARBA" id="ARBA00022741"/>
    </source>
</evidence>
<dbReference type="InterPro" id="IPR011761">
    <property type="entry name" value="ATP-grasp"/>
</dbReference>
<dbReference type="SUPFAM" id="SSF56059">
    <property type="entry name" value="Glutathione synthetase ATP-binding domain-like"/>
    <property type="match status" value="1"/>
</dbReference>
<dbReference type="Gene3D" id="3.40.50.20">
    <property type="match status" value="1"/>
</dbReference>
<dbReference type="AlphaFoldDB" id="A0A1M6FNY3"/>
<accession>A0A1M6FNY3</accession>
<dbReference type="PROSITE" id="PS50975">
    <property type="entry name" value="ATP_GRASP"/>
    <property type="match status" value="1"/>
</dbReference>
<dbReference type="SUPFAM" id="SSF52440">
    <property type="entry name" value="PreATP-grasp domain"/>
    <property type="match status" value="1"/>
</dbReference>
<dbReference type="OrthoDB" id="9803907at2"/>
<evidence type="ECO:0000256" key="4">
    <source>
        <dbReference type="PROSITE-ProRule" id="PRU00409"/>
    </source>
</evidence>
<evidence type="ECO:0000256" key="3">
    <source>
        <dbReference type="ARBA" id="ARBA00022840"/>
    </source>
</evidence>
<dbReference type="InterPro" id="IPR052032">
    <property type="entry name" value="ATP-dep_AA_Ligase"/>
</dbReference>
<reference evidence="7" key="1">
    <citation type="submission" date="2016-11" db="EMBL/GenBank/DDBJ databases">
        <authorList>
            <person name="Varghese N."/>
            <person name="Submissions S."/>
        </authorList>
    </citation>
    <scope>NUCLEOTIDE SEQUENCE [LARGE SCALE GENOMIC DNA]</scope>
    <source>
        <strain evidence="7">DSM 26349</strain>
    </source>
</reference>